<dbReference type="Pfam" id="PF05193">
    <property type="entry name" value="Peptidase_M16_C"/>
    <property type="match status" value="1"/>
</dbReference>
<dbReference type="InterPro" id="IPR050626">
    <property type="entry name" value="Peptidase_M16"/>
</dbReference>
<comment type="function">
    <text evidence="2">Endopeptidase that degrades small peptides of less than 7 kDa, such as glucagon and insulin.</text>
</comment>
<evidence type="ECO:0000256" key="7">
    <source>
        <dbReference type="ARBA" id="ARBA00022723"/>
    </source>
</evidence>
<evidence type="ECO:0000256" key="10">
    <source>
        <dbReference type="ARBA" id="ARBA00023049"/>
    </source>
</evidence>
<evidence type="ECO:0000313" key="19">
    <source>
        <dbReference type="EMBL" id="KIA76403.1"/>
    </source>
</evidence>
<evidence type="ECO:0000259" key="15">
    <source>
        <dbReference type="Pfam" id="PF00675"/>
    </source>
</evidence>
<dbReference type="InterPro" id="IPR032632">
    <property type="entry name" value="Peptidase_M16_M"/>
</dbReference>
<dbReference type="InterPro" id="IPR007863">
    <property type="entry name" value="Peptidase_M16_C"/>
</dbReference>
<dbReference type="SUPFAM" id="SSF63411">
    <property type="entry name" value="LuxS/MPP-like metallohydrolase"/>
    <property type="match status" value="4"/>
</dbReference>
<dbReference type="GO" id="GO:0004222">
    <property type="term" value="F:metalloendopeptidase activity"/>
    <property type="evidence" value="ECO:0007669"/>
    <property type="project" value="UniProtKB-EC"/>
</dbReference>
<evidence type="ECO:0000256" key="2">
    <source>
        <dbReference type="ARBA" id="ARBA00002184"/>
    </source>
</evidence>
<evidence type="ECO:0000256" key="3">
    <source>
        <dbReference type="ARBA" id="ARBA00007261"/>
    </source>
</evidence>
<keyword evidence="6" id="KW-0645">Protease</keyword>
<dbReference type="EC" id="3.4.24.55" evidence="4"/>
<feature type="domain" description="Peptidase M16 N-terminal" evidence="15">
    <location>
        <begin position="66"/>
        <end position="195"/>
    </location>
</feature>
<evidence type="ECO:0000256" key="13">
    <source>
        <dbReference type="ARBA" id="ARBA00033450"/>
    </source>
</evidence>
<sequence>MMWNNWCVKGLLVLGIFGWSSCLLCEEDSASYTVVQDQAKIPILTPAFSGRKTLKIRLKNGLEAYLISDPLAEKSGAALSVKVGSWEDPKEYPGIAHFLEHMLFLGTKKYPIESEYSSFVSENGGTSNAFTANSATSYLFTINNPAFDQALDRFAQFFKEPLFNPSGVDRELMAIDQEYAKNLENDDFRALFVHKTLQNPNHPNAGFNMGNSDTLNKVSQETLVAWYQTHYSANLMKLIIYSNQSLEKLTQLVVQDFADIPNTHKTQFSTTMPAFSAENRGKIAYIEPLKNLRSVTLIWEMPAKFAEMQDGKPDDILCFILGHEGKESLLAQLKREKLAEGLRCGGAKSGEKLYEFYLEVDLTQEGLQEVNTVILRCFQAIANLKKKGVPEYVFNELKRSETLDYQYQSREDEFFDLMKQIRWIVNEPLETYPEKTQIITSYQPQLIQEFLSALTPENCEIEVTASPQESKVQPDQKEKWLGTSFAIRPIPEDILKKWKTAEPHPSIDIPGPNPFVPTHLEIKYPKTEVQDLGYLPQPTKIIDNDTATIYFAPDKRYQEPKVYWFFQFRTPEVMADDPLKIVMADLVVKGVVEALSQLSYTAKLAGLNYSVSQELNGISVSLDGYNENALMLFETILSALKNEELTKEDFNLYKDILLRQYLNFNQEMPIKQASEWLRDAIYKRFTTEKQKALAIRKVTYDQFSTYRKKLFEQAYIEGVLYGNMSTQEAEKCTSLVMDQFAGKVYPKSERPEIEVMVMPNEGGPFYVDCKTKSQGNAVILAIESEPFSFTARAAQQILMQAMKDPFFSTLRTKQQTGYIVFSSAEEIKQHLFNLFAVQSNTHNPRDLLARFELFIESFLQELRRSELREEQFLAIKSSLLAVLQEPPKSLVEMGKVLRLMVTDYHADFQWLDKRIHALKTITYEDCLEYADSVLNKKNKRRLGILLKGSQPDGNILDYAPMRSIGELKQLSTYTPFNPAL</sequence>
<dbReference type="GO" id="GO:0006508">
    <property type="term" value="P:proteolysis"/>
    <property type="evidence" value="ECO:0007669"/>
    <property type="project" value="UniProtKB-KW"/>
</dbReference>
<dbReference type="PATRIC" id="fig|83552.4.peg.2545"/>
<dbReference type="Pfam" id="PF22456">
    <property type="entry name" value="PqqF-like_C_4"/>
    <property type="match status" value="1"/>
</dbReference>
<gene>
    <name evidence="19" type="primary">ide</name>
    <name evidence="19" type="ORF">DB43_AK00630</name>
</gene>
<comment type="caution">
    <text evidence="19">The sequence shown here is derived from an EMBL/GenBank/DDBJ whole genome shotgun (WGS) entry which is preliminary data.</text>
</comment>
<dbReference type="Gene3D" id="3.30.830.10">
    <property type="entry name" value="Metalloenzyme, LuxS/M16 peptidase-like"/>
    <property type="match status" value="4"/>
</dbReference>
<evidence type="ECO:0000259" key="17">
    <source>
        <dbReference type="Pfam" id="PF16187"/>
    </source>
</evidence>
<feature type="domain" description="Peptidase M16 C-terminal" evidence="16">
    <location>
        <begin position="217"/>
        <end position="399"/>
    </location>
</feature>
<comment type="similarity">
    <text evidence="3 14">Belongs to the peptidase M16 family.</text>
</comment>
<evidence type="ECO:0000256" key="4">
    <source>
        <dbReference type="ARBA" id="ARBA00012449"/>
    </source>
</evidence>
<dbReference type="AlphaFoldDB" id="A0A0C1E8E2"/>
<dbReference type="PROSITE" id="PS00143">
    <property type="entry name" value="INSULINASE"/>
    <property type="match status" value="1"/>
</dbReference>
<evidence type="ECO:0000259" key="16">
    <source>
        <dbReference type="Pfam" id="PF05193"/>
    </source>
</evidence>
<dbReference type="Proteomes" id="UP000031307">
    <property type="component" value="Unassembled WGS sequence"/>
</dbReference>
<evidence type="ECO:0000256" key="8">
    <source>
        <dbReference type="ARBA" id="ARBA00022801"/>
    </source>
</evidence>
<evidence type="ECO:0000256" key="14">
    <source>
        <dbReference type="RuleBase" id="RU004447"/>
    </source>
</evidence>
<dbReference type="InterPro" id="IPR011765">
    <property type="entry name" value="Pept_M16_N"/>
</dbReference>
<protein>
    <recommendedName>
        <fullName evidence="5">Protease 3</fullName>
        <ecNumber evidence="4">3.4.24.55</ecNumber>
    </recommendedName>
    <alternativeName>
        <fullName evidence="13">Pitrilysin</fullName>
    </alternativeName>
    <alternativeName>
        <fullName evidence="12">Protease III</fullName>
    </alternativeName>
    <alternativeName>
        <fullName evidence="11">Protease pi</fullName>
    </alternativeName>
</protein>
<feature type="domain" description="Coenzyme PQQ synthesis protein F-like C-terminal lobe" evidence="18">
    <location>
        <begin position="798"/>
        <end position="892"/>
    </location>
</feature>
<accession>A0A0C1E8E2</accession>
<dbReference type="InterPro" id="IPR001431">
    <property type="entry name" value="Pept_M16_Zn_BS"/>
</dbReference>
<evidence type="ECO:0000256" key="11">
    <source>
        <dbReference type="ARBA" id="ARBA00029597"/>
    </source>
</evidence>
<proteinExistence type="inferred from homology"/>
<dbReference type="FunFam" id="3.30.830.10:FF:000012">
    <property type="entry name" value="Protease 3"/>
    <property type="match status" value="1"/>
</dbReference>
<evidence type="ECO:0000256" key="5">
    <source>
        <dbReference type="ARBA" id="ARBA00017565"/>
    </source>
</evidence>
<dbReference type="InterPro" id="IPR054734">
    <property type="entry name" value="PqqF-like_C_4"/>
</dbReference>
<dbReference type="Pfam" id="PF16187">
    <property type="entry name" value="Peptidase_M16_M"/>
    <property type="match status" value="1"/>
</dbReference>
<dbReference type="PANTHER" id="PTHR43690">
    <property type="entry name" value="NARDILYSIN"/>
    <property type="match status" value="1"/>
</dbReference>
<keyword evidence="10" id="KW-0482">Metalloprotease</keyword>
<keyword evidence="7" id="KW-0479">Metal-binding</keyword>
<dbReference type="InterPro" id="IPR011249">
    <property type="entry name" value="Metalloenz_LuxS/M16"/>
</dbReference>
<dbReference type="Pfam" id="PF00675">
    <property type="entry name" value="Peptidase_M16"/>
    <property type="match status" value="1"/>
</dbReference>
<keyword evidence="9" id="KW-0862">Zinc</keyword>
<evidence type="ECO:0000256" key="6">
    <source>
        <dbReference type="ARBA" id="ARBA00022670"/>
    </source>
</evidence>
<dbReference type="PANTHER" id="PTHR43690:SF18">
    <property type="entry name" value="INSULIN-DEGRADING ENZYME-RELATED"/>
    <property type="match status" value="1"/>
</dbReference>
<feature type="domain" description="Peptidase M16 middle/third" evidence="17">
    <location>
        <begin position="422"/>
        <end position="692"/>
    </location>
</feature>
<evidence type="ECO:0000256" key="1">
    <source>
        <dbReference type="ARBA" id="ARBA00001947"/>
    </source>
</evidence>
<organism evidence="19 20">
    <name type="scientific">Parachlamydia acanthamoebae</name>
    <dbReference type="NCBI Taxonomy" id="83552"/>
    <lineage>
        <taxon>Bacteria</taxon>
        <taxon>Pseudomonadati</taxon>
        <taxon>Chlamydiota</taxon>
        <taxon>Chlamydiia</taxon>
        <taxon>Parachlamydiales</taxon>
        <taxon>Parachlamydiaceae</taxon>
        <taxon>Parachlamydia</taxon>
    </lineage>
</organism>
<comment type="cofactor">
    <cofactor evidence="1">
        <name>Zn(2+)</name>
        <dbReference type="ChEBI" id="CHEBI:29105"/>
    </cofactor>
</comment>
<dbReference type="GO" id="GO:0005737">
    <property type="term" value="C:cytoplasm"/>
    <property type="evidence" value="ECO:0007669"/>
    <property type="project" value="UniProtKB-ARBA"/>
</dbReference>
<keyword evidence="8 19" id="KW-0378">Hydrolase</keyword>
<reference evidence="19 20" key="1">
    <citation type="journal article" date="2014" name="Mol. Biol. Evol.">
        <title>Massive expansion of Ubiquitination-related gene families within the Chlamydiae.</title>
        <authorList>
            <person name="Domman D."/>
            <person name="Collingro A."/>
            <person name="Lagkouvardos I."/>
            <person name="Gehre L."/>
            <person name="Weinmaier T."/>
            <person name="Rattei T."/>
            <person name="Subtil A."/>
            <person name="Horn M."/>
        </authorList>
    </citation>
    <scope>NUCLEOTIDE SEQUENCE [LARGE SCALE GENOMIC DNA]</scope>
    <source>
        <strain evidence="19 20">OEW1</strain>
    </source>
</reference>
<evidence type="ECO:0000256" key="9">
    <source>
        <dbReference type="ARBA" id="ARBA00022833"/>
    </source>
</evidence>
<evidence type="ECO:0000256" key="12">
    <source>
        <dbReference type="ARBA" id="ARBA00031184"/>
    </source>
</evidence>
<dbReference type="GO" id="GO:0046872">
    <property type="term" value="F:metal ion binding"/>
    <property type="evidence" value="ECO:0007669"/>
    <property type="project" value="UniProtKB-KW"/>
</dbReference>
<evidence type="ECO:0000313" key="20">
    <source>
        <dbReference type="Proteomes" id="UP000031307"/>
    </source>
</evidence>
<evidence type="ECO:0000259" key="18">
    <source>
        <dbReference type="Pfam" id="PF22456"/>
    </source>
</evidence>
<name>A0A0C1E8E2_9BACT</name>
<dbReference type="EMBL" id="JSAM01000121">
    <property type="protein sequence ID" value="KIA76403.1"/>
    <property type="molecule type" value="Genomic_DNA"/>
</dbReference>